<dbReference type="InterPro" id="IPR041588">
    <property type="entry name" value="Integrase_H2C2"/>
</dbReference>
<dbReference type="FunFam" id="3.30.70.270:FF:000020">
    <property type="entry name" value="Transposon Tf2-6 polyprotein-like Protein"/>
    <property type="match status" value="1"/>
</dbReference>
<reference evidence="12" key="2">
    <citation type="submission" date="2025-08" db="UniProtKB">
        <authorList>
            <consortium name="RefSeq"/>
        </authorList>
    </citation>
    <scope>IDENTIFICATION</scope>
    <source>
        <tissue evidence="12">Leaf</tissue>
    </source>
</reference>
<evidence type="ECO:0000313" key="11">
    <source>
        <dbReference type="Proteomes" id="UP000515151"/>
    </source>
</evidence>
<keyword evidence="8" id="KW-0479">Metal-binding</keyword>
<evidence type="ECO:0000256" key="4">
    <source>
        <dbReference type="ARBA" id="ARBA00022722"/>
    </source>
</evidence>
<evidence type="ECO:0000256" key="1">
    <source>
        <dbReference type="ARBA" id="ARBA00012493"/>
    </source>
</evidence>
<evidence type="ECO:0000256" key="9">
    <source>
        <dbReference type="SAM" id="MobiDB-lite"/>
    </source>
</evidence>
<feature type="compositionally biased region" description="Basic and acidic residues" evidence="9">
    <location>
        <begin position="8"/>
        <end position="19"/>
    </location>
</feature>
<dbReference type="GO" id="GO:0008270">
    <property type="term" value="F:zinc ion binding"/>
    <property type="evidence" value="ECO:0007669"/>
    <property type="project" value="UniProtKB-KW"/>
</dbReference>
<dbReference type="InterPro" id="IPR041373">
    <property type="entry name" value="RT_RNaseH"/>
</dbReference>
<dbReference type="Proteomes" id="UP000515151">
    <property type="component" value="Chromosome 1"/>
</dbReference>
<dbReference type="CDD" id="cd09274">
    <property type="entry name" value="RNase_HI_RT_Ty3"/>
    <property type="match status" value="1"/>
</dbReference>
<dbReference type="InterPro" id="IPR036875">
    <property type="entry name" value="Znf_CCHC_sf"/>
</dbReference>
<dbReference type="EC" id="2.7.7.49" evidence="1"/>
<dbReference type="SUPFAM" id="SSF56672">
    <property type="entry name" value="DNA/RNA polymerases"/>
    <property type="match status" value="1"/>
</dbReference>
<organism evidence="11 12">
    <name type="scientific">Punica granatum</name>
    <name type="common">Pomegranate</name>
    <dbReference type="NCBI Taxonomy" id="22663"/>
    <lineage>
        <taxon>Eukaryota</taxon>
        <taxon>Viridiplantae</taxon>
        <taxon>Streptophyta</taxon>
        <taxon>Embryophyta</taxon>
        <taxon>Tracheophyta</taxon>
        <taxon>Spermatophyta</taxon>
        <taxon>Magnoliopsida</taxon>
        <taxon>eudicotyledons</taxon>
        <taxon>Gunneridae</taxon>
        <taxon>Pentapetalae</taxon>
        <taxon>rosids</taxon>
        <taxon>malvids</taxon>
        <taxon>Myrtales</taxon>
        <taxon>Lythraceae</taxon>
        <taxon>Punica</taxon>
    </lineage>
</organism>
<dbReference type="InterPro" id="IPR036397">
    <property type="entry name" value="RNaseH_sf"/>
</dbReference>
<name>A0A6P8DMJ5_PUNGR</name>
<dbReference type="GO" id="GO:0003676">
    <property type="term" value="F:nucleic acid binding"/>
    <property type="evidence" value="ECO:0007669"/>
    <property type="project" value="InterPro"/>
</dbReference>
<sequence length="1155" mass="133805">MVLNTINDRLERHDERIDQLRQAPNQHPRRNNNRQPAPTVDPFDDHEEGSYDDEDDVSSIATMRRARGARAERPWRERGRHQERDTIDRNMGSIKLTIPPFQGKSDPDVYIEWERKVELVFDCHNYSKEKKVKLAAVAFTDYAIVWWDQLTVSKRRNGERPIDNWEDMKAVMRRRFVPSHYYRDLHLKLQNLKQGSKTVEEYHKEMEIAMIRANVEEDREATMARFISGLNREIANIVELHHYVELEELVHMAMKVERQLKKGGRSSSRFESSNSNSKWTSKFEGAGSKWAGSKQEEKAKGDKPTAKPSSDSKERGNSSSQPQRNRDVKCFRCLGSGHYASQCLNKRAMIMLDNGEIESADEHVSDADSIPSLEDADDVEYAVSGQTLVVLRALHVQAKEDGDELQRENIFYTRCHVKDRVCGLIIDGGSTVNVASKLMVEKLGLSTQKHPRPYRIQWLNESGELKVTKQVLISFSIGKYHDEVLCDVVPMIASHLLLGRPWQFDRRTTHNGYKNRYSFIKDGRNMTLAPLPPHQVFEEQLQIKKSSAESSKESKREFDDVFLEEMPPGLPPIRGIKHQIDFIPGAPIPNRPAYRCSPEEAKELQKQVDELLTKGYVRESMSPCSVPVLLVPKKDGTWRMCVDCRAVNKITSGYHQIRMKEGDEWKTAFKTKSGLYECKTEHDHMDHLRCVLEVLRHEKLYANLKKCEFFLESVVFLGFVVSSKGVEVDEEKVKAIREWPTPTTIAEVRSFHGLAGFYRRFVRNFSTIAAPLTEIIKKEVGFRWGKEQEKAFSTLKEKLSSAPLLILPDFSKPFEIECDASGIGIGVVLMQEKRPIAYFSEKLNGAALNYSTYDKELYALVRALETWQHYLWSKEFIIHTDHESLKHLKGQSKLNRRHTRWIEFIEFIEMFPYVIQYLIPQEVFSECEKGAFDKFYKHEGYLFRENKLCIPQSSMRELLVREAHGGGLMGHFGVAKTLDVLREHFFWSHMKRDVERICLRCVTCKKAKSKVQPHGLYMPLPIPSHPWTDVSMDFVLGLPRTKNGKDSIFVVVDRFSKMTHFIPCKKTDDATHVADLFFREVVRLHGIPRTIIVSLDGKRKAEFLKKIHEEARNHILHKNEQAATQANKGRKHVTFEPGDWVWVHFRKERFKDESF</sequence>
<reference evidence="11" key="1">
    <citation type="journal article" date="2020" name="Plant Biotechnol. J.">
        <title>The pomegranate (Punica granatum L.) draft genome dissects genetic divergence between soft- and hard-seeded cultivars.</title>
        <authorList>
            <person name="Luo X."/>
            <person name="Li H."/>
            <person name="Wu Z."/>
            <person name="Yao W."/>
            <person name="Zhao P."/>
            <person name="Cao D."/>
            <person name="Yu H."/>
            <person name="Li K."/>
            <person name="Poudel K."/>
            <person name="Zhao D."/>
            <person name="Zhang F."/>
            <person name="Xia X."/>
            <person name="Chen L."/>
            <person name="Wang Q."/>
            <person name="Jing D."/>
            <person name="Cao S."/>
        </authorList>
    </citation>
    <scope>NUCLEOTIDE SEQUENCE [LARGE SCALE GENOMIC DNA]</scope>
    <source>
        <strain evidence="11">cv. Tunisia</strain>
    </source>
</reference>
<keyword evidence="11" id="KW-1185">Reference proteome</keyword>
<dbReference type="SUPFAM" id="SSF57756">
    <property type="entry name" value="Retrovirus zinc finger-like domains"/>
    <property type="match status" value="1"/>
</dbReference>
<dbReference type="GO" id="GO:0004519">
    <property type="term" value="F:endonuclease activity"/>
    <property type="evidence" value="ECO:0007669"/>
    <property type="project" value="UniProtKB-KW"/>
</dbReference>
<keyword evidence="8" id="KW-0863">Zinc-finger</keyword>
<dbReference type="Pfam" id="PF17921">
    <property type="entry name" value="Integrase_H2C2"/>
    <property type="match status" value="1"/>
</dbReference>
<dbReference type="CDD" id="cd00303">
    <property type="entry name" value="retropepsin_like"/>
    <property type="match status" value="1"/>
</dbReference>
<evidence type="ECO:0000313" key="12">
    <source>
        <dbReference type="RefSeq" id="XP_031392993.1"/>
    </source>
</evidence>
<dbReference type="Pfam" id="PF17917">
    <property type="entry name" value="RT_RNaseH"/>
    <property type="match status" value="1"/>
</dbReference>
<keyword evidence="2" id="KW-0808">Transferase</keyword>
<evidence type="ECO:0000259" key="10">
    <source>
        <dbReference type="PROSITE" id="PS50158"/>
    </source>
</evidence>
<protein>
    <recommendedName>
        <fullName evidence="1">RNA-directed DNA polymerase</fullName>
        <ecNumber evidence="1">2.7.7.49</ecNumber>
    </recommendedName>
</protein>
<dbReference type="Gene3D" id="2.40.70.10">
    <property type="entry name" value="Acid Proteases"/>
    <property type="match status" value="1"/>
</dbReference>
<dbReference type="RefSeq" id="XP_031392993.1">
    <property type="nucleotide sequence ID" value="XM_031537133.1"/>
</dbReference>
<feature type="compositionally biased region" description="Low complexity" evidence="9">
    <location>
        <begin position="265"/>
        <end position="277"/>
    </location>
</feature>
<evidence type="ECO:0000256" key="6">
    <source>
        <dbReference type="ARBA" id="ARBA00022801"/>
    </source>
</evidence>
<dbReference type="Gene3D" id="3.30.70.270">
    <property type="match status" value="2"/>
</dbReference>
<keyword evidence="8" id="KW-0862">Zinc</keyword>
<dbReference type="Pfam" id="PF03732">
    <property type="entry name" value="Retrotrans_gag"/>
    <property type="match status" value="1"/>
</dbReference>
<evidence type="ECO:0000256" key="7">
    <source>
        <dbReference type="ARBA" id="ARBA00022918"/>
    </source>
</evidence>
<dbReference type="GO" id="GO:0016787">
    <property type="term" value="F:hydrolase activity"/>
    <property type="evidence" value="ECO:0007669"/>
    <property type="project" value="UniProtKB-KW"/>
</dbReference>
<feature type="domain" description="CCHC-type" evidence="10">
    <location>
        <begin position="329"/>
        <end position="343"/>
    </location>
</feature>
<dbReference type="InterPro" id="IPR043502">
    <property type="entry name" value="DNA/RNA_pol_sf"/>
</dbReference>
<evidence type="ECO:0000256" key="3">
    <source>
        <dbReference type="ARBA" id="ARBA00022695"/>
    </source>
</evidence>
<dbReference type="GO" id="GO:0003964">
    <property type="term" value="F:RNA-directed DNA polymerase activity"/>
    <property type="evidence" value="ECO:0007669"/>
    <property type="project" value="UniProtKB-KW"/>
</dbReference>
<gene>
    <name evidence="12" type="primary">LOC116204814</name>
</gene>
<dbReference type="InterPro" id="IPR021109">
    <property type="entry name" value="Peptidase_aspartic_dom_sf"/>
</dbReference>
<feature type="region of interest" description="Disordered" evidence="9">
    <location>
        <begin position="260"/>
        <end position="324"/>
    </location>
</feature>
<dbReference type="Gene3D" id="3.10.20.370">
    <property type="match status" value="1"/>
</dbReference>
<dbReference type="InterPro" id="IPR005162">
    <property type="entry name" value="Retrotrans_gag_dom"/>
</dbReference>
<dbReference type="Gene3D" id="3.10.10.10">
    <property type="entry name" value="HIV Type 1 Reverse Transcriptase, subunit A, domain 1"/>
    <property type="match status" value="1"/>
</dbReference>
<dbReference type="OrthoDB" id="407598at2759"/>
<keyword evidence="5" id="KW-0255">Endonuclease</keyword>
<dbReference type="InterPro" id="IPR012337">
    <property type="entry name" value="RNaseH-like_sf"/>
</dbReference>
<dbReference type="GeneID" id="116204814"/>
<feature type="region of interest" description="Disordered" evidence="9">
    <location>
        <begin position="1"/>
        <end position="55"/>
    </location>
</feature>
<accession>A0A6P8DMJ5</accession>
<dbReference type="PANTHER" id="PTHR35046:SF9">
    <property type="entry name" value="RNA-DIRECTED DNA POLYMERASE"/>
    <property type="match status" value="1"/>
</dbReference>
<proteinExistence type="predicted"/>
<evidence type="ECO:0000256" key="2">
    <source>
        <dbReference type="ARBA" id="ARBA00022679"/>
    </source>
</evidence>
<dbReference type="Gene3D" id="3.30.420.10">
    <property type="entry name" value="Ribonuclease H-like superfamily/Ribonuclease H"/>
    <property type="match status" value="1"/>
</dbReference>
<keyword evidence="7" id="KW-0695">RNA-directed DNA polymerase</keyword>
<dbReference type="AlphaFoldDB" id="A0A6P8DMJ5"/>
<dbReference type="FunFam" id="1.10.340.70:FF:000001">
    <property type="entry name" value="Retrovirus-related Pol polyprotein from transposon gypsy-like Protein"/>
    <property type="match status" value="1"/>
</dbReference>
<dbReference type="Gene3D" id="1.10.340.70">
    <property type="match status" value="1"/>
</dbReference>
<evidence type="ECO:0000256" key="5">
    <source>
        <dbReference type="ARBA" id="ARBA00022759"/>
    </source>
</evidence>
<dbReference type="SUPFAM" id="SSF53098">
    <property type="entry name" value="Ribonuclease H-like"/>
    <property type="match status" value="1"/>
</dbReference>
<keyword evidence="4" id="KW-0540">Nuclease</keyword>
<evidence type="ECO:0000256" key="8">
    <source>
        <dbReference type="PROSITE-ProRule" id="PRU00047"/>
    </source>
</evidence>
<dbReference type="PANTHER" id="PTHR35046">
    <property type="entry name" value="ZINC KNUCKLE (CCHC-TYPE) FAMILY PROTEIN"/>
    <property type="match status" value="1"/>
</dbReference>
<dbReference type="PROSITE" id="PS50158">
    <property type="entry name" value="ZF_CCHC"/>
    <property type="match status" value="1"/>
</dbReference>
<feature type="compositionally biased region" description="Basic and acidic residues" evidence="9">
    <location>
        <begin position="294"/>
        <end position="316"/>
    </location>
</feature>
<keyword evidence="6" id="KW-0378">Hydrolase</keyword>
<feature type="compositionally biased region" description="Acidic residues" evidence="9">
    <location>
        <begin position="42"/>
        <end position="55"/>
    </location>
</feature>
<dbReference type="CDD" id="cd01647">
    <property type="entry name" value="RT_LTR"/>
    <property type="match status" value="1"/>
</dbReference>
<dbReference type="InterPro" id="IPR043128">
    <property type="entry name" value="Rev_trsase/Diguanyl_cyclase"/>
</dbReference>
<keyword evidence="3" id="KW-0548">Nucleotidyltransferase</keyword>
<dbReference type="InterPro" id="IPR001878">
    <property type="entry name" value="Znf_CCHC"/>
</dbReference>